<protein>
    <submittedName>
        <fullName evidence="2">Transmembrane protein 238</fullName>
    </submittedName>
</protein>
<reference evidence="2 3" key="1">
    <citation type="submission" date="2019-03" db="EMBL/GenBank/DDBJ databases">
        <title>First draft genome of Liparis tanakae, snailfish: a comprehensive survey of snailfish specific genes.</title>
        <authorList>
            <person name="Kim W."/>
            <person name="Song I."/>
            <person name="Jeong J.-H."/>
            <person name="Kim D."/>
            <person name="Kim S."/>
            <person name="Ryu S."/>
            <person name="Song J.Y."/>
            <person name="Lee S.K."/>
        </authorList>
    </citation>
    <scope>NUCLEOTIDE SEQUENCE [LARGE SCALE GENOMIC DNA]</scope>
    <source>
        <tissue evidence="2">Muscle</tissue>
    </source>
</reference>
<dbReference type="InterPro" id="IPR029365">
    <property type="entry name" value="TMEM238"/>
</dbReference>
<name>A0A4Z2FQJ0_9TELE</name>
<evidence type="ECO:0000256" key="1">
    <source>
        <dbReference type="SAM" id="Phobius"/>
    </source>
</evidence>
<accession>A0A4Z2FQJ0</accession>
<feature type="transmembrane region" description="Helical" evidence="1">
    <location>
        <begin position="41"/>
        <end position="62"/>
    </location>
</feature>
<dbReference type="PANTHER" id="PTHR28613">
    <property type="entry name" value="SI:CH211-232M10.4-RELATED"/>
    <property type="match status" value="1"/>
</dbReference>
<dbReference type="OrthoDB" id="9047238at2759"/>
<dbReference type="EMBL" id="SRLO01000961">
    <property type="protein sequence ID" value="TNN43507.1"/>
    <property type="molecule type" value="Genomic_DNA"/>
</dbReference>
<keyword evidence="1" id="KW-1133">Transmembrane helix</keyword>
<gene>
    <name evidence="2" type="primary">Tmem238_3</name>
    <name evidence="2" type="ORF">EYF80_046295</name>
</gene>
<dbReference type="PANTHER" id="PTHR28613:SF2">
    <property type="entry name" value="TRANSMEMBRANE PROTEIN 238-LIKE"/>
    <property type="match status" value="1"/>
</dbReference>
<sequence>MAAAEQGKYTILFLSLAVILDAAGLVLFFVGIFAPLSYWDFFVLSGPLLIFLSTFFWIFWYLGNLRVPEDELNLLKSDIL</sequence>
<proteinExistence type="predicted"/>
<organism evidence="2 3">
    <name type="scientific">Liparis tanakae</name>
    <name type="common">Tanaka's snailfish</name>
    <dbReference type="NCBI Taxonomy" id="230148"/>
    <lineage>
        <taxon>Eukaryota</taxon>
        <taxon>Metazoa</taxon>
        <taxon>Chordata</taxon>
        <taxon>Craniata</taxon>
        <taxon>Vertebrata</taxon>
        <taxon>Euteleostomi</taxon>
        <taxon>Actinopterygii</taxon>
        <taxon>Neopterygii</taxon>
        <taxon>Teleostei</taxon>
        <taxon>Neoteleostei</taxon>
        <taxon>Acanthomorphata</taxon>
        <taxon>Eupercaria</taxon>
        <taxon>Perciformes</taxon>
        <taxon>Cottioidei</taxon>
        <taxon>Cottales</taxon>
        <taxon>Liparidae</taxon>
        <taxon>Liparis</taxon>
    </lineage>
</organism>
<evidence type="ECO:0000313" key="3">
    <source>
        <dbReference type="Proteomes" id="UP000314294"/>
    </source>
</evidence>
<dbReference type="AlphaFoldDB" id="A0A4Z2FQJ0"/>
<keyword evidence="1" id="KW-0472">Membrane</keyword>
<dbReference type="Proteomes" id="UP000314294">
    <property type="component" value="Unassembled WGS sequence"/>
</dbReference>
<dbReference type="Pfam" id="PF15125">
    <property type="entry name" value="TMEM238"/>
    <property type="match status" value="1"/>
</dbReference>
<keyword evidence="3" id="KW-1185">Reference proteome</keyword>
<keyword evidence="1 2" id="KW-0812">Transmembrane</keyword>
<feature type="transmembrane region" description="Helical" evidence="1">
    <location>
        <begin position="12"/>
        <end position="35"/>
    </location>
</feature>
<evidence type="ECO:0000313" key="2">
    <source>
        <dbReference type="EMBL" id="TNN43507.1"/>
    </source>
</evidence>
<comment type="caution">
    <text evidence="2">The sequence shown here is derived from an EMBL/GenBank/DDBJ whole genome shotgun (WGS) entry which is preliminary data.</text>
</comment>